<dbReference type="HOGENOM" id="CLU_094545_3_0_4"/>
<keyword evidence="2" id="KW-1185">Reference proteome</keyword>
<proteinExistence type="predicted"/>
<reference evidence="2" key="1">
    <citation type="submission" date="2011-03" db="EMBL/GenBank/DDBJ databases">
        <authorList>
            <person name="Voget S."/>
            <person name="Streit W.R."/>
            <person name="Jaeger K.E."/>
            <person name="Daniel R."/>
        </authorList>
    </citation>
    <scope>NUCLEOTIDE SEQUENCE [LARGE SCALE GENOMIC DNA]</scope>
    <source>
        <strain evidence="2">PG1</strain>
    </source>
</reference>
<name>A0A0B6RTZ9_BURPL</name>
<accession>A0A0B6RTZ9</accession>
<dbReference type="Proteomes" id="UP000031838">
    <property type="component" value="Chromosome 2"/>
</dbReference>
<sequence length="145" mass="15319">MARAVDFPDGFDGFTEASALPAAAPALPAARAAFVVAPRERLTGGANPAVDADDMRRPATIVAPACLRPDHLWRDLGLSGRDVVPAILTRYFPALVARNTANLRWRKSLARDLALARCDEPAPAPGCPGCEDCRQCFPGDGGRPA</sequence>
<dbReference type="EMBL" id="CP002581">
    <property type="protein sequence ID" value="AJK48812.1"/>
    <property type="molecule type" value="Genomic_DNA"/>
</dbReference>
<dbReference type="InterPro" id="IPR006975">
    <property type="entry name" value="NifQ"/>
</dbReference>
<evidence type="ECO:0000313" key="1">
    <source>
        <dbReference type="EMBL" id="AJK48812.1"/>
    </source>
</evidence>
<dbReference type="KEGG" id="bgp:BGL_2c07280"/>
<protein>
    <submittedName>
        <fullName evidence="1">NifQ protein-like protein</fullName>
    </submittedName>
</protein>
<dbReference type="AlphaFoldDB" id="A0A0B6RTZ9"/>
<dbReference type="GO" id="GO:0009399">
    <property type="term" value="P:nitrogen fixation"/>
    <property type="evidence" value="ECO:0007669"/>
    <property type="project" value="InterPro"/>
</dbReference>
<dbReference type="GO" id="GO:0030151">
    <property type="term" value="F:molybdenum ion binding"/>
    <property type="evidence" value="ECO:0007669"/>
    <property type="project" value="InterPro"/>
</dbReference>
<organism evidence="1 2">
    <name type="scientific">Burkholderia plantarii</name>
    <dbReference type="NCBI Taxonomy" id="41899"/>
    <lineage>
        <taxon>Bacteria</taxon>
        <taxon>Pseudomonadati</taxon>
        <taxon>Pseudomonadota</taxon>
        <taxon>Betaproteobacteria</taxon>
        <taxon>Burkholderiales</taxon>
        <taxon>Burkholderiaceae</taxon>
        <taxon>Burkholderia</taxon>
    </lineage>
</organism>
<dbReference type="Pfam" id="PF04891">
    <property type="entry name" value="NifQ"/>
    <property type="match status" value="1"/>
</dbReference>
<reference evidence="1 2" key="2">
    <citation type="journal article" date="2016" name="Appl. Microbiol. Biotechnol.">
        <title>Mutations improving production and secretion of extracellular lipase by Burkholderia glumae PG1.</title>
        <authorList>
            <person name="Knapp A."/>
            <person name="Voget S."/>
            <person name="Gao R."/>
            <person name="Zaburannyi N."/>
            <person name="Krysciak D."/>
            <person name="Breuer M."/>
            <person name="Hauer B."/>
            <person name="Streit W.R."/>
            <person name="Muller R."/>
            <person name="Daniel R."/>
            <person name="Jaeger K.E."/>
        </authorList>
    </citation>
    <scope>NUCLEOTIDE SEQUENCE [LARGE SCALE GENOMIC DNA]</scope>
    <source>
        <strain evidence="1 2">PG1</strain>
    </source>
</reference>
<evidence type="ECO:0000313" key="2">
    <source>
        <dbReference type="Proteomes" id="UP000031838"/>
    </source>
</evidence>
<gene>
    <name evidence="1" type="ORF">BGL_2c07280</name>
</gene>